<dbReference type="GO" id="GO:0016020">
    <property type="term" value="C:membrane"/>
    <property type="evidence" value="ECO:0007669"/>
    <property type="project" value="InterPro"/>
</dbReference>
<sequence>MITIVLLTHAGLGEAFAAALQHIFGTMPPALEILEILPDQPPEEGRRRLWGLLEKINDGDAMLILNDLYGATPANLIPATLPEGRVAAVSGLNLAMLLRALSRRSDGLAAARQGALEGGVQGIADILEQRPHAVLLRMPE</sequence>
<evidence type="ECO:0000313" key="3">
    <source>
        <dbReference type="EMBL" id="OAP87480.1"/>
    </source>
</evidence>
<feature type="domain" description="PTS EIIA type-4" evidence="2">
    <location>
        <begin position="1"/>
        <end position="123"/>
    </location>
</feature>
<dbReference type="RefSeq" id="WP_064220113.1">
    <property type="nucleotide sequence ID" value="NZ_LVXZ01000225.1"/>
</dbReference>
<evidence type="ECO:0000313" key="4">
    <source>
        <dbReference type="Proteomes" id="UP000078302"/>
    </source>
</evidence>
<dbReference type="InterPro" id="IPR051471">
    <property type="entry name" value="Bacterial_PTS_sugar_comp"/>
</dbReference>
<keyword evidence="1" id="KW-0808">Transferase</keyword>
<keyword evidence="3" id="KW-0762">Sugar transport</keyword>
<dbReference type="InterPro" id="IPR004701">
    <property type="entry name" value="PTS_EIIA_man-typ"/>
</dbReference>
<dbReference type="GO" id="GO:0016740">
    <property type="term" value="F:transferase activity"/>
    <property type="evidence" value="ECO:0007669"/>
    <property type="project" value="UniProtKB-KW"/>
</dbReference>
<accession>A0A179B7T1</accession>
<dbReference type="PROSITE" id="PS51096">
    <property type="entry name" value="PTS_EIIA_TYPE_4"/>
    <property type="match status" value="1"/>
</dbReference>
<dbReference type="PANTHER" id="PTHR33799:SF1">
    <property type="entry name" value="PTS SYSTEM MANNOSE-SPECIFIC EIIAB COMPONENT-RELATED"/>
    <property type="match status" value="1"/>
</dbReference>
<gene>
    <name evidence="3" type="ORF">A4H96_13760</name>
</gene>
<organism evidence="3 4">
    <name type="scientific">Acidithiobacillus ferrooxidans</name>
    <name type="common">Thiobacillus ferrooxidans</name>
    <dbReference type="NCBI Taxonomy" id="920"/>
    <lineage>
        <taxon>Bacteria</taxon>
        <taxon>Pseudomonadati</taxon>
        <taxon>Pseudomonadota</taxon>
        <taxon>Acidithiobacillia</taxon>
        <taxon>Acidithiobacillales</taxon>
        <taxon>Acidithiobacillaceae</taxon>
        <taxon>Acidithiobacillus</taxon>
    </lineage>
</organism>
<comment type="caution">
    <text evidence="3">The sequence shown here is derived from an EMBL/GenBank/DDBJ whole genome shotgun (WGS) entry which is preliminary data.</text>
</comment>
<dbReference type="PANTHER" id="PTHR33799">
    <property type="entry name" value="PTS PERMEASE-RELATED-RELATED"/>
    <property type="match status" value="1"/>
</dbReference>
<dbReference type="Pfam" id="PF03610">
    <property type="entry name" value="EIIA-man"/>
    <property type="match status" value="1"/>
</dbReference>
<dbReference type="Gene3D" id="3.40.50.510">
    <property type="entry name" value="Phosphotransferase system, mannose-type IIA component"/>
    <property type="match status" value="1"/>
</dbReference>
<keyword evidence="4" id="KW-1185">Reference proteome</keyword>
<keyword evidence="3" id="KW-0813">Transport</keyword>
<dbReference type="GO" id="GO:0009401">
    <property type="term" value="P:phosphoenolpyruvate-dependent sugar phosphotransferase system"/>
    <property type="evidence" value="ECO:0007669"/>
    <property type="project" value="InterPro"/>
</dbReference>
<reference evidence="3 4" key="1">
    <citation type="submission" date="2016-04" db="EMBL/GenBank/DDBJ databases">
        <title>Acidithiobacillus ferrooxidans genome sequencing and assembly.</title>
        <authorList>
            <person name="Zhou Z."/>
        </authorList>
    </citation>
    <scope>NUCLEOTIDE SEQUENCE [LARGE SCALE GENOMIC DNA]</scope>
    <source>
        <strain evidence="3 4">BY0502</strain>
    </source>
</reference>
<proteinExistence type="predicted"/>
<dbReference type="EMBL" id="LVXZ01000225">
    <property type="protein sequence ID" value="OAP87480.1"/>
    <property type="molecule type" value="Genomic_DNA"/>
</dbReference>
<evidence type="ECO:0000256" key="1">
    <source>
        <dbReference type="ARBA" id="ARBA00022679"/>
    </source>
</evidence>
<name>A0A179B7T1_ACIFR</name>
<protein>
    <submittedName>
        <fullName evidence="3">PTS sugar transporter subunit IIA</fullName>
    </submittedName>
</protein>
<dbReference type="OrthoDB" id="8795346at2"/>
<dbReference type="InterPro" id="IPR036662">
    <property type="entry name" value="PTS_EIIA_man-typ_sf"/>
</dbReference>
<evidence type="ECO:0000259" key="2">
    <source>
        <dbReference type="PROSITE" id="PS51096"/>
    </source>
</evidence>
<dbReference type="AlphaFoldDB" id="A0A179B7T1"/>
<dbReference type="Proteomes" id="UP000078302">
    <property type="component" value="Unassembled WGS sequence"/>
</dbReference>
<dbReference type="SUPFAM" id="SSF53062">
    <property type="entry name" value="PTS system fructose IIA component-like"/>
    <property type="match status" value="1"/>
</dbReference>